<feature type="transmembrane region" description="Helical" evidence="9">
    <location>
        <begin position="100"/>
        <end position="126"/>
    </location>
</feature>
<dbReference type="PANTHER" id="PTHR21716">
    <property type="entry name" value="TRANSMEMBRANE PROTEIN"/>
    <property type="match status" value="1"/>
</dbReference>
<keyword evidence="5 9" id="KW-0812">Transmembrane</keyword>
<organism evidence="10 11">
    <name type="scientific">Actinomycetospora chibensis</name>
    <dbReference type="NCBI Taxonomy" id="663606"/>
    <lineage>
        <taxon>Bacteria</taxon>
        <taxon>Bacillati</taxon>
        <taxon>Actinomycetota</taxon>
        <taxon>Actinomycetes</taxon>
        <taxon>Pseudonocardiales</taxon>
        <taxon>Pseudonocardiaceae</taxon>
        <taxon>Actinomycetospora</taxon>
    </lineage>
</organism>
<keyword evidence="7 9" id="KW-0472">Membrane</keyword>
<evidence type="ECO:0000256" key="2">
    <source>
        <dbReference type="ARBA" id="ARBA00009773"/>
    </source>
</evidence>
<evidence type="ECO:0000313" key="11">
    <source>
        <dbReference type="Proteomes" id="UP001595909"/>
    </source>
</evidence>
<feature type="transmembrane region" description="Helical" evidence="9">
    <location>
        <begin position="70"/>
        <end position="88"/>
    </location>
</feature>
<feature type="transmembrane region" description="Helical" evidence="9">
    <location>
        <begin position="241"/>
        <end position="266"/>
    </location>
</feature>
<gene>
    <name evidence="10" type="ORF">ACFPEL_30145</name>
</gene>
<dbReference type="EMBL" id="JBHSIM010000069">
    <property type="protein sequence ID" value="MFC4836698.1"/>
    <property type="molecule type" value="Genomic_DNA"/>
</dbReference>
<comment type="caution">
    <text evidence="10">The sequence shown here is derived from an EMBL/GenBank/DDBJ whole genome shotgun (WGS) entry which is preliminary data.</text>
</comment>
<evidence type="ECO:0000256" key="3">
    <source>
        <dbReference type="ARBA" id="ARBA00022448"/>
    </source>
</evidence>
<evidence type="ECO:0000256" key="6">
    <source>
        <dbReference type="ARBA" id="ARBA00022989"/>
    </source>
</evidence>
<name>A0ABV9RU07_9PSEU</name>
<keyword evidence="3" id="KW-0813">Transport</keyword>
<reference evidence="11" key="1">
    <citation type="journal article" date="2019" name="Int. J. Syst. Evol. Microbiol.">
        <title>The Global Catalogue of Microorganisms (GCM) 10K type strain sequencing project: providing services to taxonomists for standard genome sequencing and annotation.</title>
        <authorList>
            <consortium name="The Broad Institute Genomics Platform"/>
            <consortium name="The Broad Institute Genome Sequencing Center for Infectious Disease"/>
            <person name="Wu L."/>
            <person name="Ma J."/>
        </authorList>
    </citation>
    <scope>NUCLEOTIDE SEQUENCE [LARGE SCALE GENOMIC DNA]</scope>
    <source>
        <strain evidence="11">CCUG 50347</strain>
    </source>
</reference>
<evidence type="ECO:0000256" key="9">
    <source>
        <dbReference type="SAM" id="Phobius"/>
    </source>
</evidence>
<dbReference type="RefSeq" id="WP_274191807.1">
    <property type="nucleotide sequence ID" value="NZ_BAABHN010000069.1"/>
</dbReference>
<dbReference type="Pfam" id="PF01594">
    <property type="entry name" value="AI-2E_transport"/>
    <property type="match status" value="1"/>
</dbReference>
<evidence type="ECO:0000256" key="5">
    <source>
        <dbReference type="ARBA" id="ARBA00022692"/>
    </source>
</evidence>
<feature type="transmembrane region" description="Helical" evidence="9">
    <location>
        <begin position="341"/>
        <end position="367"/>
    </location>
</feature>
<evidence type="ECO:0000313" key="10">
    <source>
        <dbReference type="EMBL" id="MFC4836698.1"/>
    </source>
</evidence>
<dbReference type="PANTHER" id="PTHR21716:SF53">
    <property type="entry name" value="PERMEASE PERM-RELATED"/>
    <property type="match status" value="1"/>
</dbReference>
<accession>A0ABV9RU07</accession>
<evidence type="ECO:0000256" key="1">
    <source>
        <dbReference type="ARBA" id="ARBA00004651"/>
    </source>
</evidence>
<feature type="transmembrane region" description="Helical" evidence="9">
    <location>
        <begin position="39"/>
        <end position="64"/>
    </location>
</feature>
<keyword evidence="4" id="KW-1003">Cell membrane</keyword>
<evidence type="ECO:0000256" key="4">
    <source>
        <dbReference type="ARBA" id="ARBA00022475"/>
    </source>
</evidence>
<evidence type="ECO:0000256" key="7">
    <source>
        <dbReference type="ARBA" id="ARBA00023136"/>
    </source>
</evidence>
<feature type="transmembrane region" description="Helical" evidence="9">
    <location>
        <begin position="272"/>
        <end position="300"/>
    </location>
</feature>
<keyword evidence="11" id="KW-1185">Reference proteome</keyword>
<feature type="transmembrane region" description="Helical" evidence="9">
    <location>
        <begin position="307"/>
        <end position="329"/>
    </location>
</feature>
<protein>
    <submittedName>
        <fullName evidence="10">AI-2E family transporter</fullName>
    </submittedName>
</protein>
<feature type="transmembrane region" description="Helical" evidence="9">
    <location>
        <begin position="195"/>
        <end position="220"/>
    </location>
</feature>
<dbReference type="Proteomes" id="UP001595909">
    <property type="component" value="Unassembled WGS sequence"/>
</dbReference>
<dbReference type="InterPro" id="IPR002549">
    <property type="entry name" value="AI-2E-like"/>
</dbReference>
<proteinExistence type="inferred from homology"/>
<sequence length="425" mass="43602">MTLPTIGADPPDGAGEGGTTAAGGGILLQGRKRWEVPPALEIATALAWRLLLLGAAILVVIYVLGLLGAVVVPVVLALIAASLLAPSAHALSRIRWLPHAVATAIVIVGGVAVVGGVFYGVGLAFVSGLPELSSQLLASVASIQQWLRTGPLGLNNEQFTEVGNQLFAYLQSSQATLAQSALGAVSTVGEVLTELLLALFTLIFFVYNGGTVWRFVLGAVPRQARDRADIAGRRAFASLVGYTRATILVAAADAITAGVGLWLIGIPLPVPLAALIFFGAFVPTLGAVVSGVVAVLVGLVSGGITDALLVVLLLVLVQNLEGYILQPLLLGRSIKLHPLAVVLPIACGLVLAGIAGALLAVPLVTVIDAGVRSLTRASDGPGLDPEAVDALDPRSARPDWHTDEQPPRNLVARAVDAFRARSSSA</sequence>
<comment type="similarity">
    <text evidence="2">Belongs to the autoinducer-2 exporter (AI-2E) (TC 2.A.86) family.</text>
</comment>
<comment type="subcellular location">
    <subcellularLocation>
        <location evidence="1">Cell membrane</location>
        <topology evidence="1">Multi-pass membrane protein</topology>
    </subcellularLocation>
</comment>
<keyword evidence="6 9" id="KW-1133">Transmembrane helix</keyword>
<feature type="compositionally biased region" description="Basic and acidic residues" evidence="8">
    <location>
        <begin position="391"/>
        <end position="406"/>
    </location>
</feature>
<evidence type="ECO:0000256" key="8">
    <source>
        <dbReference type="SAM" id="MobiDB-lite"/>
    </source>
</evidence>
<feature type="region of interest" description="Disordered" evidence="8">
    <location>
        <begin position="376"/>
        <end position="407"/>
    </location>
</feature>